<dbReference type="EMBL" id="CP001959">
    <property type="protein sequence ID" value="ADG70880.1"/>
    <property type="molecule type" value="Genomic_DNA"/>
</dbReference>
<organism evidence="1 2">
    <name type="scientific">Brachyspira murdochii (strain ATCC 51284 / DSM 12563 / 56-150)</name>
    <name type="common">Serpulina murdochii</name>
    <dbReference type="NCBI Taxonomy" id="526224"/>
    <lineage>
        <taxon>Bacteria</taxon>
        <taxon>Pseudomonadati</taxon>
        <taxon>Spirochaetota</taxon>
        <taxon>Spirochaetia</taxon>
        <taxon>Brachyspirales</taxon>
        <taxon>Brachyspiraceae</taxon>
        <taxon>Brachyspira</taxon>
    </lineage>
</organism>
<dbReference type="RefSeq" id="WP_013113306.1">
    <property type="nucleotide sequence ID" value="NC_014150.1"/>
</dbReference>
<name>D5U857_BRAM5</name>
<dbReference type="AlphaFoldDB" id="D5U857"/>
<dbReference type="STRING" id="526224.Bmur_0781"/>
<reference evidence="1 2" key="1">
    <citation type="journal article" date="2010" name="Stand. Genomic Sci.">
        <title>Complete genome sequence of Brachyspira murdochii type strain (56-150).</title>
        <authorList>
            <person name="Pati A."/>
            <person name="Sikorski J."/>
            <person name="Gronow S."/>
            <person name="Munk C."/>
            <person name="Lapidus A."/>
            <person name="Copeland A."/>
            <person name="Glavina Del Tio T."/>
            <person name="Nolan M."/>
            <person name="Lucas S."/>
            <person name="Chen F."/>
            <person name="Tice H."/>
            <person name="Cheng J.F."/>
            <person name="Han C."/>
            <person name="Detter J.C."/>
            <person name="Bruce D."/>
            <person name="Tapia R."/>
            <person name="Goodwin L."/>
            <person name="Pitluck S."/>
            <person name="Liolios K."/>
            <person name="Ivanova N."/>
            <person name="Mavromatis K."/>
            <person name="Mikhailova N."/>
            <person name="Chen A."/>
            <person name="Palaniappan K."/>
            <person name="Land M."/>
            <person name="Hauser L."/>
            <person name="Chang Y.J."/>
            <person name="Jeffries C.D."/>
            <person name="Spring S."/>
            <person name="Rohde M."/>
            <person name="Goker M."/>
            <person name="Bristow J."/>
            <person name="Eisen J.A."/>
            <person name="Markowitz V."/>
            <person name="Hugenholtz P."/>
            <person name="Kyrpides N.C."/>
            <person name="Klenk H.P."/>
        </authorList>
    </citation>
    <scope>NUCLEOTIDE SEQUENCE [LARGE SCALE GENOMIC DNA]</scope>
    <source>
        <strain evidence="2">ATCC 51284 / DSM 12563 / 56-150</strain>
    </source>
</reference>
<evidence type="ECO:0000313" key="2">
    <source>
        <dbReference type="Proteomes" id="UP000001915"/>
    </source>
</evidence>
<dbReference type="KEGG" id="brm:Bmur_0781"/>
<gene>
    <name evidence="1" type="ordered locus">Bmur_0781</name>
</gene>
<sequence>MYDQISQDSLKELYKIWKVKNTDDLETKSSNVFIVSFKFYTLSKEAKNIVLYVLKNESKELNSIDIAYSLKYTQKQIPAFFNYIDEIKKSGLLYLKIKRRRLNSHDDTLYFLPNVKPIIESIILKESIKITNYIDCTYTANIYKKYLQKIINIYENGNIIDYNKSKMNDDELFALCKANIVSVYFFGDELQTYIGINNNNVLSNLEKSLKDNIDSSIFIYNHFNILNDIDTFIYECDVQKLCIDDININFLTNNIEPAVIINICSKLDLIKLDNKGFISLEYDNIKNYLSNSIDDRKELILKTIYKNYHDYYKKILDILEEGSISKSTLYVKLKEHNISLSMEMYNNIIYSMFVLGITEVSFYENAILAIRKPVIDDNNKKCFINGNFELTLINHYLFSNNFIYMCNLYFELDKQETVYTYTMTEESVLKGKTIISDEVSEYSFDKFLAVLKNILIDSNVEMPKHVETSIKRWYDRGIISYVYDNVTLVIIKDANKLEEIIHEAKRKGIIIKKISDEYAIVKSSSTTKKNLTKFLRQRKIIVTF</sequence>
<accession>D5U857</accession>
<dbReference type="HOGENOM" id="CLU_497546_0_0_12"/>
<evidence type="ECO:0000313" key="1">
    <source>
        <dbReference type="EMBL" id="ADG70880.1"/>
    </source>
</evidence>
<dbReference type="Proteomes" id="UP000001915">
    <property type="component" value="Chromosome"/>
</dbReference>
<proteinExistence type="predicted"/>
<protein>
    <submittedName>
        <fullName evidence="1">Uncharacterized protein</fullName>
    </submittedName>
</protein>
<dbReference type="OrthoDB" id="304916at2"/>